<dbReference type="PANTHER" id="PTHR31511:SF12">
    <property type="entry name" value="RHO TERMINATION FACTOR N-TERMINAL DOMAIN-CONTAINING PROTEIN"/>
    <property type="match status" value="1"/>
</dbReference>
<proteinExistence type="predicted"/>
<sequence>MKNERALQSFTQSFEMLLKSNRDALQQILNGIAVWLSEGSGWVINSIDEQYINTVVYDPLKRSSYVPLLTELQHSKKGLVNIKNEDNECFRWCHIRNLNPQRKAPQRIKKSDEEILLELYYEGIEFPVAVKDYSKLEWKNYININGFGYENKQFYPIYVSKEGNEDVLNLLLITKDEKKHVLIKVFNSLMFHKTKHEHRKHFCMHCLQCFGSKEILAEHKTNCMVTNGEQTIRMLEKGKSTSKFHNDHKQMSVPIVI</sequence>
<gene>
    <name evidence="1" type="ORF">PEVE_00002957</name>
</gene>
<dbReference type="PANTHER" id="PTHR31511">
    <property type="entry name" value="PROTEIN CBG23764"/>
    <property type="match status" value="1"/>
</dbReference>
<reference evidence="1 2" key="1">
    <citation type="submission" date="2022-05" db="EMBL/GenBank/DDBJ databases">
        <authorList>
            <consortium name="Genoscope - CEA"/>
            <person name="William W."/>
        </authorList>
    </citation>
    <scope>NUCLEOTIDE SEQUENCE [LARGE SCALE GENOMIC DNA]</scope>
</reference>
<evidence type="ECO:0000313" key="1">
    <source>
        <dbReference type="EMBL" id="CAH3158761.1"/>
    </source>
</evidence>
<dbReference type="EMBL" id="CALNXI010001177">
    <property type="protein sequence ID" value="CAH3158761.1"/>
    <property type="molecule type" value="Genomic_DNA"/>
</dbReference>
<dbReference type="Proteomes" id="UP001159427">
    <property type="component" value="Unassembled WGS sequence"/>
</dbReference>
<evidence type="ECO:0000313" key="2">
    <source>
        <dbReference type="Proteomes" id="UP001159427"/>
    </source>
</evidence>
<keyword evidence="2" id="KW-1185">Reference proteome</keyword>
<name>A0ABN8Q7A7_9CNID</name>
<accession>A0ABN8Q7A7</accession>
<protein>
    <submittedName>
        <fullName evidence="1">Uncharacterized protein</fullName>
    </submittedName>
</protein>
<organism evidence="1 2">
    <name type="scientific">Porites evermanni</name>
    <dbReference type="NCBI Taxonomy" id="104178"/>
    <lineage>
        <taxon>Eukaryota</taxon>
        <taxon>Metazoa</taxon>
        <taxon>Cnidaria</taxon>
        <taxon>Anthozoa</taxon>
        <taxon>Hexacorallia</taxon>
        <taxon>Scleractinia</taxon>
        <taxon>Fungiina</taxon>
        <taxon>Poritidae</taxon>
        <taxon>Porites</taxon>
    </lineage>
</organism>
<comment type="caution">
    <text evidence="1">The sequence shown here is derived from an EMBL/GenBank/DDBJ whole genome shotgun (WGS) entry which is preliminary data.</text>
</comment>